<evidence type="ECO:0000256" key="1">
    <source>
        <dbReference type="SAM" id="MobiDB-lite"/>
    </source>
</evidence>
<dbReference type="Proteomes" id="UP000291301">
    <property type="component" value="Unassembled WGS sequence"/>
</dbReference>
<accession>A0A4R0PHJ0</accession>
<dbReference type="NCBIfam" id="TIGR04409">
    <property type="entry name" value="LptC_YrbK"/>
    <property type="match status" value="1"/>
</dbReference>
<keyword evidence="2" id="KW-1133">Transmembrane helix</keyword>
<comment type="caution">
    <text evidence="3">The sequence shown here is derived from an EMBL/GenBank/DDBJ whole genome shotgun (WGS) entry which is preliminary data.</text>
</comment>
<proteinExistence type="predicted"/>
<dbReference type="AlphaFoldDB" id="A0A4R0PHJ0"/>
<organism evidence="3 4">
    <name type="scientific">Oricola cellulosilytica</name>
    <dbReference type="NCBI Taxonomy" id="1429082"/>
    <lineage>
        <taxon>Bacteria</taxon>
        <taxon>Pseudomonadati</taxon>
        <taxon>Pseudomonadota</taxon>
        <taxon>Alphaproteobacteria</taxon>
        <taxon>Hyphomicrobiales</taxon>
        <taxon>Ahrensiaceae</taxon>
        <taxon>Oricola</taxon>
    </lineage>
</organism>
<keyword evidence="2" id="KW-0812">Transmembrane</keyword>
<reference evidence="3 4" key="1">
    <citation type="journal article" date="2015" name="Antonie Van Leeuwenhoek">
        <title>Oricola cellulosilytica gen. nov., sp. nov., a cellulose-degrading bacterium of the family Phyllobacteriaceae isolated from surface seashore water, and emended descriptions of Mesorhizobium loti and Phyllobacterium myrsinacearum.</title>
        <authorList>
            <person name="Hameed A."/>
            <person name="Shahina M."/>
            <person name="Lai W.A."/>
            <person name="Lin S.Y."/>
            <person name="Young L.S."/>
            <person name="Liu Y.C."/>
            <person name="Hsu Y.H."/>
            <person name="Young C.C."/>
        </authorList>
    </citation>
    <scope>NUCLEOTIDE SEQUENCE [LARGE SCALE GENOMIC DNA]</scope>
    <source>
        <strain evidence="3 4">KCTC 52183</strain>
    </source>
</reference>
<dbReference type="InterPro" id="IPR026265">
    <property type="entry name" value="LptC"/>
</dbReference>
<keyword evidence="2" id="KW-0472">Membrane</keyword>
<sequence length="261" mass="28059">MALVQARRYPTLQRRMTILPAYEASRSTSPATGYSGLKAAQGQDRQDAFDSARSHSSRVRFAKFALPLVAGLALVGLGGYMWMSRVVPDASVDLSGSAIKDGKLIMANPKLDGFTSADRPYSVRAARAIQDLTGSGAIDLERIQANVPMDEDTFARILAPAGTYDSDNNTLDVRGEFTVETTGGMRAELDSAAIDLKAGTLKTDKPVQITLPGATIEAERMKVEDNGKRLVFENRVRLVVQPGSIQRAASETTPPESPGEQ</sequence>
<protein>
    <submittedName>
        <fullName evidence="3">LPS export ABC transporter periplasmic protein LptC</fullName>
    </submittedName>
</protein>
<evidence type="ECO:0000256" key="2">
    <source>
        <dbReference type="SAM" id="Phobius"/>
    </source>
</evidence>
<dbReference type="GO" id="GO:0015221">
    <property type="term" value="F:lipopolysaccharide transmembrane transporter activity"/>
    <property type="evidence" value="ECO:0007669"/>
    <property type="project" value="InterPro"/>
</dbReference>
<feature type="transmembrane region" description="Helical" evidence="2">
    <location>
        <begin position="64"/>
        <end position="83"/>
    </location>
</feature>
<feature type="region of interest" description="Disordered" evidence="1">
    <location>
        <begin position="24"/>
        <end position="51"/>
    </location>
</feature>
<dbReference type="InterPro" id="IPR010664">
    <property type="entry name" value="LipoPS_assembly_LptC-rel"/>
</dbReference>
<evidence type="ECO:0000313" key="3">
    <source>
        <dbReference type="EMBL" id="TCD16313.1"/>
    </source>
</evidence>
<gene>
    <name evidence="3" type="primary">lptC</name>
    <name evidence="3" type="ORF">E0D97_02465</name>
</gene>
<name>A0A4R0PHJ0_9HYPH</name>
<dbReference type="Gene3D" id="2.60.450.10">
    <property type="entry name" value="Lipopolysaccharide (LPS) transport protein A like domain"/>
    <property type="match status" value="1"/>
</dbReference>
<dbReference type="Pfam" id="PF06835">
    <property type="entry name" value="LptC"/>
    <property type="match status" value="1"/>
</dbReference>
<dbReference type="GO" id="GO:0005886">
    <property type="term" value="C:plasma membrane"/>
    <property type="evidence" value="ECO:0007669"/>
    <property type="project" value="InterPro"/>
</dbReference>
<dbReference type="EMBL" id="SJST01000001">
    <property type="protein sequence ID" value="TCD16313.1"/>
    <property type="molecule type" value="Genomic_DNA"/>
</dbReference>
<keyword evidence="4" id="KW-1185">Reference proteome</keyword>
<evidence type="ECO:0000313" key="4">
    <source>
        <dbReference type="Proteomes" id="UP000291301"/>
    </source>
</evidence>